<comment type="caution">
    <text evidence="1">The sequence shown here is derived from an EMBL/GenBank/DDBJ whole genome shotgun (WGS) entry which is preliminary data.</text>
</comment>
<evidence type="ECO:0000313" key="2">
    <source>
        <dbReference type="Proteomes" id="UP000295718"/>
    </source>
</evidence>
<sequence>MTKLQRNMLRIPTREEFHHAYAGEISPRDFNQSRPAGLAIRETVNVLIFNDECRKKINYSNFTNKERNHSL</sequence>
<dbReference type="AlphaFoldDB" id="A0A4R1QSC2"/>
<name>A0A4R1QSC2_9FIRM</name>
<evidence type="ECO:0000313" key="1">
    <source>
        <dbReference type="EMBL" id="TCL55923.1"/>
    </source>
</evidence>
<gene>
    <name evidence="1" type="ORF">EDD76_11357</name>
</gene>
<dbReference type="RefSeq" id="WP_031389404.1">
    <property type="nucleotide sequence ID" value="NZ_JPNB01000001.1"/>
</dbReference>
<dbReference type="Proteomes" id="UP000295718">
    <property type="component" value="Unassembled WGS sequence"/>
</dbReference>
<accession>A0A4R1QSC2</accession>
<dbReference type="EMBL" id="SLUO01000013">
    <property type="protein sequence ID" value="TCL55923.1"/>
    <property type="molecule type" value="Genomic_DNA"/>
</dbReference>
<proteinExistence type="predicted"/>
<organism evidence="1 2">
    <name type="scientific">Kineothrix alysoides</name>
    <dbReference type="NCBI Taxonomy" id="1469948"/>
    <lineage>
        <taxon>Bacteria</taxon>
        <taxon>Bacillati</taxon>
        <taxon>Bacillota</taxon>
        <taxon>Clostridia</taxon>
        <taxon>Lachnospirales</taxon>
        <taxon>Lachnospiraceae</taxon>
        <taxon>Kineothrix</taxon>
    </lineage>
</organism>
<keyword evidence="2" id="KW-1185">Reference proteome</keyword>
<protein>
    <submittedName>
        <fullName evidence="1">Uncharacterized protein</fullName>
    </submittedName>
</protein>
<reference evidence="1 2" key="1">
    <citation type="submission" date="2019-03" db="EMBL/GenBank/DDBJ databases">
        <title>Genomic Encyclopedia of Type Strains, Phase IV (KMG-IV): sequencing the most valuable type-strain genomes for metagenomic binning, comparative biology and taxonomic classification.</title>
        <authorList>
            <person name="Goeker M."/>
        </authorList>
    </citation>
    <scope>NUCLEOTIDE SEQUENCE [LARGE SCALE GENOMIC DNA]</scope>
    <source>
        <strain evidence="1 2">DSM 100556</strain>
    </source>
</reference>